<dbReference type="AlphaFoldDB" id="D5ENX4"/>
<dbReference type="Proteomes" id="UP000000925">
    <property type="component" value="Chromosome"/>
</dbReference>
<dbReference type="eggNOG" id="COG4099">
    <property type="taxonomic scope" value="Bacteria"/>
</dbReference>
<dbReference type="EMBL" id="CP001998">
    <property type="protein sequence ID" value="ADE53633.1"/>
    <property type="molecule type" value="Genomic_DNA"/>
</dbReference>
<proteinExistence type="predicted"/>
<name>D5ENX4_CORAD</name>
<feature type="chain" id="PRO_5003071625" evidence="1">
    <location>
        <begin position="21"/>
        <end position="695"/>
    </location>
</feature>
<dbReference type="KEGG" id="caa:Caka_0608"/>
<sequence>MRYALSLILLCLLVSHNAVARSFTAVDINSQLTAAGGTNPRGYWEFLPTAYTEESDRSFPLVIYLHGLGSGGNGTTELSKVLGNGPPDILNSPAHPLYDLFEDEQVIVLAPQVTASTWWNHGHIRPFLDFATSYYRIDPRRIYLTGLSAGATGVHSMMNNDARADEIAAYVPCAIRGQVLAGQGDALASSTAYWALTAAGDQSALAFNSGDRLASALLDPSPATLLSSYPGNDVVRTASLSSANGWTWETGVPVNAGASLKVTIFTGNSHNSWDRTYENPNFWDWLFTQEKPSVTLSSPLANARFDSGETVNLSLHAVDRDANPIPDAMIEWSSNLDGLLGYGANLTLSNLQIGVHKITATVSDSTYQQRIHVSRTLTIIRSTPYTARFDIGHSDYPTNGWNNLTDRIDGAVANAVDTDGTATGVRLEVTAPFDGYQVNGVLADDLYPLTVQRDTMYLANGSSPAQLSFSGLNPSRTYDMTFFASRTASNNRTANYTVDSSTTSLNAANNQSITASLSNLQPSAAGELILSIECDVAATYGYLGAIILSANQTNYELWTDDHFSPIEQADPAIVGQLQDPDADGIPTFLEYAFALNPRVANSRDVMPSLLQTGPHHGLRFTRSPNRSELTYQVLASSDLLNWDLIAESRNGAATVDVGSQSHSISESGTETKEVDVYDVSTSSPRFYRLQVLTDN</sequence>
<accession>D5ENX4</accession>
<evidence type="ECO:0000313" key="2">
    <source>
        <dbReference type="EMBL" id="ADE53633.1"/>
    </source>
</evidence>
<dbReference type="SUPFAM" id="SSF53474">
    <property type="entry name" value="alpha/beta-Hydrolases"/>
    <property type="match status" value="1"/>
</dbReference>
<evidence type="ECO:0000313" key="3">
    <source>
        <dbReference type="Proteomes" id="UP000000925"/>
    </source>
</evidence>
<reference evidence="2 3" key="1">
    <citation type="journal article" date="2010" name="Stand. Genomic Sci.">
        <title>Complete genome sequence of Coraliomargarita akajimensis type strain (04OKA010-24).</title>
        <authorList>
            <person name="Mavromatis K."/>
            <person name="Abt B."/>
            <person name="Brambilla E."/>
            <person name="Lapidus A."/>
            <person name="Copeland A."/>
            <person name="Deshpande S."/>
            <person name="Nolan M."/>
            <person name="Lucas S."/>
            <person name="Tice H."/>
            <person name="Cheng J.F."/>
            <person name="Han C."/>
            <person name="Detter J.C."/>
            <person name="Woyke T."/>
            <person name="Goodwin L."/>
            <person name="Pitluck S."/>
            <person name="Held B."/>
            <person name="Brettin T."/>
            <person name="Tapia R."/>
            <person name="Ivanova N."/>
            <person name="Mikhailova N."/>
            <person name="Pati A."/>
            <person name="Liolios K."/>
            <person name="Chen A."/>
            <person name="Palaniappan K."/>
            <person name="Land M."/>
            <person name="Hauser L."/>
            <person name="Chang Y.J."/>
            <person name="Jeffries C.D."/>
            <person name="Rohde M."/>
            <person name="Goker M."/>
            <person name="Bristow J."/>
            <person name="Eisen J.A."/>
            <person name="Markowitz V."/>
            <person name="Hugenholtz P."/>
            <person name="Klenk H.P."/>
            <person name="Kyrpides N.C."/>
        </authorList>
    </citation>
    <scope>NUCLEOTIDE SEQUENCE [LARGE SCALE GENOMIC DNA]</scope>
    <source>
        <strain evidence="3">DSM 45221 / IAM 15411 / JCM 23193 / KCTC 12865</strain>
    </source>
</reference>
<dbReference type="InterPro" id="IPR008964">
    <property type="entry name" value="Invasin/intimin_cell_adhesion"/>
</dbReference>
<evidence type="ECO:0000256" key="1">
    <source>
        <dbReference type="SAM" id="SignalP"/>
    </source>
</evidence>
<dbReference type="InterPro" id="IPR029058">
    <property type="entry name" value="AB_hydrolase_fold"/>
</dbReference>
<feature type="signal peptide" evidence="1">
    <location>
        <begin position="1"/>
        <end position="20"/>
    </location>
</feature>
<protein>
    <submittedName>
        <fullName evidence="2">Peptidase-like protein</fullName>
    </submittedName>
</protein>
<keyword evidence="3" id="KW-1185">Reference proteome</keyword>
<gene>
    <name evidence="2" type="ordered locus">Caka_0608</name>
</gene>
<keyword evidence="1" id="KW-0732">Signal</keyword>
<dbReference type="OrthoDB" id="9764953at2"/>
<dbReference type="Gene3D" id="3.40.50.1820">
    <property type="entry name" value="alpha/beta hydrolase"/>
    <property type="match status" value="1"/>
</dbReference>
<dbReference type="RefSeq" id="WP_013042357.1">
    <property type="nucleotide sequence ID" value="NC_014008.1"/>
</dbReference>
<dbReference type="HOGENOM" id="CLU_396249_0_0_0"/>
<dbReference type="STRING" id="583355.Caka_0608"/>
<dbReference type="SUPFAM" id="SSF49373">
    <property type="entry name" value="Invasin/intimin cell-adhesion fragments"/>
    <property type="match status" value="1"/>
</dbReference>
<organism evidence="2 3">
    <name type="scientific">Coraliomargarita akajimensis (strain DSM 45221 / IAM 15411 / JCM 23193 / KCTC 12865 / 04OKA010-24)</name>
    <dbReference type="NCBI Taxonomy" id="583355"/>
    <lineage>
        <taxon>Bacteria</taxon>
        <taxon>Pseudomonadati</taxon>
        <taxon>Verrucomicrobiota</taxon>
        <taxon>Opitutia</taxon>
        <taxon>Puniceicoccales</taxon>
        <taxon>Coraliomargaritaceae</taxon>
        <taxon>Coraliomargarita</taxon>
    </lineage>
</organism>